<dbReference type="EMBL" id="CM032189">
    <property type="protein sequence ID" value="KAG7087334.1"/>
    <property type="molecule type" value="Genomic_DNA"/>
</dbReference>
<dbReference type="InterPro" id="IPR002190">
    <property type="entry name" value="MHD_dom"/>
</dbReference>
<dbReference type="Proteomes" id="UP001049176">
    <property type="component" value="Chromosome 9"/>
</dbReference>
<accession>A0A9P7UPS1</accession>
<feature type="region of interest" description="Disordered" evidence="1">
    <location>
        <begin position="346"/>
        <end position="375"/>
    </location>
</feature>
<reference evidence="3" key="1">
    <citation type="journal article" date="2021" name="Genome Biol. Evol.">
        <title>The assembled and annotated genome of the fairy-ring fungus Marasmius oreades.</title>
        <authorList>
            <person name="Hiltunen M."/>
            <person name="Ament-Velasquez S.L."/>
            <person name="Johannesson H."/>
        </authorList>
    </citation>
    <scope>NUCLEOTIDE SEQUENCE</scope>
    <source>
        <strain evidence="3">03SP1</strain>
    </source>
</reference>
<dbReference type="RefSeq" id="XP_043003805.1">
    <property type="nucleotide sequence ID" value="XM_043158458.1"/>
</dbReference>
<dbReference type="Pfam" id="PF01454">
    <property type="entry name" value="MAGE"/>
    <property type="match status" value="1"/>
</dbReference>
<dbReference type="PANTHER" id="PTHR11736">
    <property type="entry name" value="MELANOMA-ASSOCIATED ANTIGEN MAGE ANTIGEN"/>
    <property type="match status" value="1"/>
</dbReference>
<dbReference type="InterPro" id="IPR037445">
    <property type="entry name" value="MAGE"/>
</dbReference>
<evidence type="ECO:0000313" key="4">
    <source>
        <dbReference type="Proteomes" id="UP001049176"/>
    </source>
</evidence>
<protein>
    <recommendedName>
        <fullName evidence="2">MAGE domain-containing protein</fullName>
    </recommendedName>
</protein>
<sequence length="395" mass="44109">MAPRVSTRSQRASKGFSRSQPQPSQSQRNAVARRRIESDEEEDEPQTQDDGYNGMIDVDDDEGPGDEISRKANQLVRLALFTEHRKVPLRRDDITKKVLGTSSRIFNRVFDSANGILKKTFGLELAELPSKASLDEEAGPNLEDEDLEEAKKAVGRKKKAVVTGSKTYILRSILHPGLIEYAALMHDKILEEEIADLPDDSDDDSHGIQTYGTILSYSTSDQLESVGVTYVILSLILICGRVISDGDLRKQLKRLHLANNSEIRLTSLSVQRTIPLDRFLDSLIKQGYIDQRAIGEKKKGPGKRARATQGNDESGIQYEWRWGPRAHSEVGEKAIAQFVAEFMVSEEQQEDEDAEEGQGSSRGGTQRRRENAMSKLEKMMQGIEKVVGGNLLNLK</sequence>
<feature type="region of interest" description="Disordered" evidence="1">
    <location>
        <begin position="1"/>
        <end position="68"/>
    </location>
</feature>
<dbReference type="KEGG" id="more:E1B28_013310"/>
<feature type="domain" description="MAGE" evidence="2">
    <location>
        <begin position="68"/>
        <end position="128"/>
    </location>
</feature>
<dbReference type="PROSITE" id="PS50838">
    <property type="entry name" value="MAGE"/>
    <property type="match status" value="2"/>
</dbReference>
<keyword evidence="4" id="KW-1185">Reference proteome</keyword>
<dbReference type="Gene3D" id="1.10.10.1210">
    <property type="entry name" value="MAGE homology domain, winged helix WH2 motif"/>
    <property type="match status" value="1"/>
</dbReference>
<evidence type="ECO:0000313" key="3">
    <source>
        <dbReference type="EMBL" id="KAG7087334.1"/>
    </source>
</evidence>
<feature type="compositionally biased region" description="Acidic residues" evidence="1">
    <location>
        <begin position="38"/>
        <end position="47"/>
    </location>
</feature>
<dbReference type="Gene3D" id="1.10.10.1200">
    <property type="entry name" value="MAGE homology domain, winged helix WH1 motif"/>
    <property type="match status" value="1"/>
</dbReference>
<dbReference type="InterPro" id="IPR041899">
    <property type="entry name" value="MAGE_WH2"/>
</dbReference>
<feature type="compositionally biased region" description="Low complexity" evidence="1">
    <location>
        <begin position="17"/>
        <end position="28"/>
    </location>
</feature>
<name>A0A9P7UPS1_9AGAR</name>
<feature type="domain" description="MAGE" evidence="2">
    <location>
        <begin position="317"/>
        <end position="357"/>
    </location>
</feature>
<dbReference type="OrthoDB" id="205198at2759"/>
<dbReference type="GO" id="GO:0005634">
    <property type="term" value="C:nucleus"/>
    <property type="evidence" value="ECO:0007669"/>
    <property type="project" value="TreeGrafter"/>
</dbReference>
<proteinExistence type="predicted"/>
<dbReference type="PANTHER" id="PTHR11736:SF14">
    <property type="entry name" value="NSE3 HOMOLOG, SMC5-SMC6 COMPLEX COMPONENT"/>
    <property type="match status" value="1"/>
</dbReference>
<gene>
    <name evidence="3" type="ORF">E1B28_013310</name>
</gene>
<dbReference type="InterPro" id="IPR041898">
    <property type="entry name" value="MAGE_WH1"/>
</dbReference>
<feature type="compositionally biased region" description="Polar residues" evidence="1">
    <location>
        <begin position="1"/>
        <end position="12"/>
    </location>
</feature>
<feature type="compositionally biased region" description="Acidic residues" evidence="1">
    <location>
        <begin position="347"/>
        <end position="356"/>
    </location>
</feature>
<evidence type="ECO:0000259" key="2">
    <source>
        <dbReference type="PROSITE" id="PS50838"/>
    </source>
</evidence>
<dbReference type="GeneID" id="66082385"/>
<evidence type="ECO:0000256" key="1">
    <source>
        <dbReference type="SAM" id="MobiDB-lite"/>
    </source>
</evidence>
<organism evidence="3 4">
    <name type="scientific">Marasmius oreades</name>
    <name type="common">fairy-ring Marasmius</name>
    <dbReference type="NCBI Taxonomy" id="181124"/>
    <lineage>
        <taxon>Eukaryota</taxon>
        <taxon>Fungi</taxon>
        <taxon>Dikarya</taxon>
        <taxon>Basidiomycota</taxon>
        <taxon>Agaricomycotina</taxon>
        <taxon>Agaricomycetes</taxon>
        <taxon>Agaricomycetidae</taxon>
        <taxon>Agaricales</taxon>
        <taxon>Marasmiineae</taxon>
        <taxon>Marasmiaceae</taxon>
        <taxon>Marasmius</taxon>
    </lineage>
</organism>
<dbReference type="GO" id="GO:0006281">
    <property type="term" value="P:DNA repair"/>
    <property type="evidence" value="ECO:0007669"/>
    <property type="project" value="TreeGrafter"/>
</dbReference>
<comment type="caution">
    <text evidence="3">The sequence shown here is derived from an EMBL/GenBank/DDBJ whole genome shotgun (WGS) entry which is preliminary data.</text>
</comment>
<dbReference type="AlphaFoldDB" id="A0A9P7UPS1"/>
<dbReference type="SMART" id="SM01373">
    <property type="entry name" value="MAGE"/>
    <property type="match status" value="1"/>
</dbReference>